<dbReference type="AlphaFoldDB" id="A0A545T8V5"/>
<dbReference type="GO" id="GO:0016747">
    <property type="term" value="F:acyltransferase activity, transferring groups other than amino-acyl groups"/>
    <property type="evidence" value="ECO:0007669"/>
    <property type="project" value="InterPro"/>
</dbReference>
<dbReference type="EMBL" id="VIKR01000003">
    <property type="protein sequence ID" value="TQV73652.1"/>
    <property type="molecule type" value="Genomic_DNA"/>
</dbReference>
<name>A0A545T8V5_9GAMM</name>
<reference evidence="2 3" key="1">
    <citation type="submission" date="2019-06" db="EMBL/GenBank/DDBJ databases">
        <title>Draft genome of Aliikangiella marina GYP-15.</title>
        <authorList>
            <person name="Wang G."/>
        </authorList>
    </citation>
    <scope>NUCLEOTIDE SEQUENCE [LARGE SCALE GENOMIC DNA]</scope>
    <source>
        <strain evidence="2 3">GYP-15</strain>
    </source>
</reference>
<evidence type="ECO:0000259" key="1">
    <source>
        <dbReference type="PROSITE" id="PS51186"/>
    </source>
</evidence>
<dbReference type="Pfam" id="PF13302">
    <property type="entry name" value="Acetyltransf_3"/>
    <property type="match status" value="1"/>
</dbReference>
<dbReference type="PANTHER" id="PTHR43792:SF1">
    <property type="entry name" value="N-ACETYLTRANSFERASE DOMAIN-CONTAINING PROTEIN"/>
    <property type="match status" value="1"/>
</dbReference>
<sequence length="184" mass="21384">MPDYPVIIAKTERLTMRAMEVKDAPEVYRYRNQPDVMIFQGWTPQSADEVKAYAESMNERAIAAAGHWYQVVLDYQGIIVGDVAFCIETEHEQQAELGIAIDTQYQKLGFAQEATRGLVDYLFTTHNLHRIHVSIDPQNHASRKLIERCGFRFEGHLKKAVWFKGQWCDDLILAILREEWQQQK</sequence>
<accession>A0A545T8V5</accession>
<feature type="domain" description="N-acetyltransferase" evidence="1">
    <location>
        <begin position="14"/>
        <end position="178"/>
    </location>
</feature>
<keyword evidence="2" id="KW-0808">Transferase</keyword>
<gene>
    <name evidence="2" type="ORF">FLL45_12320</name>
</gene>
<dbReference type="InterPro" id="IPR016181">
    <property type="entry name" value="Acyl_CoA_acyltransferase"/>
</dbReference>
<dbReference type="PROSITE" id="PS51186">
    <property type="entry name" value="GNAT"/>
    <property type="match status" value="1"/>
</dbReference>
<evidence type="ECO:0000313" key="2">
    <source>
        <dbReference type="EMBL" id="TQV73652.1"/>
    </source>
</evidence>
<evidence type="ECO:0000313" key="3">
    <source>
        <dbReference type="Proteomes" id="UP000317839"/>
    </source>
</evidence>
<dbReference type="SUPFAM" id="SSF55729">
    <property type="entry name" value="Acyl-CoA N-acyltransferases (Nat)"/>
    <property type="match status" value="1"/>
</dbReference>
<dbReference type="InterPro" id="IPR051531">
    <property type="entry name" value="N-acetyltransferase"/>
</dbReference>
<proteinExistence type="predicted"/>
<comment type="caution">
    <text evidence="2">The sequence shown here is derived from an EMBL/GenBank/DDBJ whole genome shotgun (WGS) entry which is preliminary data.</text>
</comment>
<dbReference type="Proteomes" id="UP000317839">
    <property type="component" value="Unassembled WGS sequence"/>
</dbReference>
<keyword evidence="3" id="KW-1185">Reference proteome</keyword>
<dbReference type="InterPro" id="IPR000182">
    <property type="entry name" value="GNAT_dom"/>
</dbReference>
<protein>
    <submittedName>
        <fullName evidence="2">GNAT family N-acetyltransferase</fullName>
    </submittedName>
</protein>
<dbReference type="PANTHER" id="PTHR43792">
    <property type="entry name" value="GNAT FAMILY, PUTATIVE (AFU_ORTHOLOGUE AFUA_3G00765)-RELATED-RELATED"/>
    <property type="match status" value="1"/>
</dbReference>
<dbReference type="Gene3D" id="3.40.630.30">
    <property type="match status" value="1"/>
</dbReference>
<dbReference type="RefSeq" id="WP_142942360.1">
    <property type="nucleotide sequence ID" value="NZ_VIKR01000003.1"/>
</dbReference>
<organism evidence="2 3">
    <name type="scientific">Aliikangiella marina</name>
    <dbReference type="NCBI Taxonomy" id="1712262"/>
    <lineage>
        <taxon>Bacteria</taxon>
        <taxon>Pseudomonadati</taxon>
        <taxon>Pseudomonadota</taxon>
        <taxon>Gammaproteobacteria</taxon>
        <taxon>Oceanospirillales</taxon>
        <taxon>Pleioneaceae</taxon>
        <taxon>Aliikangiella</taxon>
    </lineage>
</organism>
<dbReference type="OrthoDB" id="9784707at2"/>